<keyword evidence="4" id="KW-1185">Reference proteome</keyword>
<reference evidence="3 4" key="1">
    <citation type="submission" date="2023-05" db="EMBL/GenBank/DDBJ databases">
        <title>B98-5 Cell Line De Novo Hybrid Assembly: An Optical Mapping Approach.</title>
        <authorList>
            <person name="Kananen K."/>
            <person name="Auerbach J.A."/>
            <person name="Kautto E."/>
            <person name="Blachly J.S."/>
        </authorList>
    </citation>
    <scope>NUCLEOTIDE SEQUENCE [LARGE SCALE GENOMIC DNA]</scope>
    <source>
        <strain evidence="3">B95-8</strain>
        <tissue evidence="3">Cell line</tissue>
    </source>
</reference>
<dbReference type="InterPro" id="IPR029281">
    <property type="entry name" value="FAM194_C"/>
</dbReference>
<feature type="domain" description="FAM194 C-terminal" evidence="2">
    <location>
        <begin position="30"/>
        <end position="111"/>
    </location>
</feature>
<protein>
    <recommendedName>
        <fullName evidence="2">FAM194 C-terminal domain-containing protein</fullName>
    </recommendedName>
</protein>
<comment type="caution">
    <text evidence="3">The sequence shown here is derived from an EMBL/GenBank/DDBJ whole genome shotgun (WGS) entry which is preliminary data.</text>
</comment>
<dbReference type="EMBL" id="JASSZA010000017">
    <property type="protein sequence ID" value="KAK2090497.1"/>
    <property type="molecule type" value="Genomic_DNA"/>
</dbReference>
<organism evidence="3 4">
    <name type="scientific">Saguinus oedipus</name>
    <name type="common">Cotton-top tamarin</name>
    <name type="synonym">Oedipomidas oedipus</name>
    <dbReference type="NCBI Taxonomy" id="9490"/>
    <lineage>
        <taxon>Eukaryota</taxon>
        <taxon>Metazoa</taxon>
        <taxon>Chordata</taxon>
        <taxon>Craniata</taxon>
        <taxon>Vertebrata</taxon>
        <taxon>Euteleostomi</taxon>
        <taxon>Mammalia</taxon>
        <taxon>Eutheria</taxon>
        <taxon>Euarchontoglires</taxon>
        <taxon>Primates</taxon>
        <taxon>Haplorrhini</taxon>
        <taxon>Platyrrhini</taxon>
        <taxon>Cebidae</taxon>
        <taxon>Callitrichinae</taxon>
        <taxon>Saguinus</taxon>
    </lineage>
</organism>
<dbReference type="Proteomes" id="UP001266305">
    <property type="component" value="Unassembled WGS sequence"/>
</dbReference>
<gene>
    <name evidence="3" type="ORF">P7K49_031753</name>
</gene>
<evidence type="ECO:0000313" key="3">
    <source>
        <dbReference type="EMBL" id="KAK2090497.1"/>
    </source>
</evidence>
<name>A0ABQ9U0B2_SAGOE</name>
<dbReference type="PANTHER" id="PTHR23093:SF11">
    <property type="entry name" value="GLUTAMATE-RICH PROTEIN 6"/>
    <property type="match status" value="1"/>
</dbReference>
<proteinExistence type="predicted"/>
<dbReference type="PANTHER" id="PTHR23093">
    <property type="entry name" value="SIMILAR TO CHROMOSOME 3 OPEN READING FRAME 20"/>
    <property type="match status" value="1"/>
</dbReference>
<feature type="compositionally biased region" description="Basic and acidic residues" evidence="1">
    <location>
        <begin position="141"/>
        <end position="151"/>
    </location>
</feature>
<evidence type="ECO:0000313" key="4">
    <source>
        <dbReference type="Proteomes" id="UP001266305"/>
    </source>
</evidence>
<dbReference type="Pfam" id="PF14977">
    <property type="entry name" value="FAM194"/>
    <property type="match status" value="1"/>
</dbReference>
<evidence type="ECO:0000256" key="1">
    <source>
        <dbReference type="SAM" id="MobiDB-lite"/>
    </source>
</evidence>
<accession>A0ABQ9U0B2</accession>
<feature type="region of interest" description="Disordered" evidence="1">
    <location>
        <begin position="135"/>
        <end position="159"/>
    </location>
</feature>
<evidence type="ECO:0000259" key="2">
    <source>
        <dbReference type="Pfam" id="PF14977"/>
    </source>
</evidence>
<sequence>MWLGLTLCAFTESCNPELFLPRRLGKPTATRVYVNILGGQYSDQAGNRIRAWNWTSSITSPPFVSFKPVFLALNRYIGVRILDQDKISITFLAMGQQARISVGTKVKTENTLGKTVLANPFRFLQLQGDNTSFESSNAVKEWGEERPKRGNGEVNLERPPGVLTSLRKTDLLSAFLVSTQPSDQHSSCPLHWALSRQGTVSEASL</sequence>